<protein>
    <submittedName>
        <fullName evidence="3">Aryl hydrocarbon receptor nuclear translocator isoform X3</fullName>
    </submittedName>
</protein>
<dbReference type="AlphaFoldDB" id="A0A6G0ZCM6"/>
<organism evidence="3 4">
    <name type="scientific">Aphis craccivora</name>
    <name type="common">Cowpea aphid</name>
    <dbReference type="NCBI Taxonomy" id="307492"/>
    <lineage>
        <taxon>Eukaryota</taxon>
        <taxon>Metazoa</taxon>
        <taxon>Ecdysozoa</taxon>
        <taxon>Arthropoda</taxon>
        <taxon>Hexapoda</taxon>
        <taxon>Insecta</taxon>
        <taxon>Pterygota</taxon>
        <taxon>Neoptera</taxon>
        <taxon>Paraneoptera</taxon>
        <taxon>Hemiptera</taxon>
        <taxon>Sternorrhyncha</taxon>
        <taxon>Aphidomorpha</taxon>
        <taxon>Aphidoidea</taxon>
        <taxon>Aphididae</taxon>
        <taxon>Aphidini</taxon>
        <taxon>Aphis</taxon>
        <taxon>Aphis</taxon>
    </lineage>
</organism>
<evidence type="ECO:0000256" key="1">
    <source>
        <dbReference type="SAM" id="MobiDB-lite"/>
    </source>
</evidence>
<evidence type="ECO:0000256" key="2">
    <source>
        <dbReference type="SAM" id="SignalP"/>
    </source>
</evidence>
<gene>
    <name evidence="3" type="ORF">FWK35_00004228</name>
</gene>
<reference evidence="3 4" key="1">
    <citation type="submission" date="2019-08" db="EMBL/GenBank/DDBJ databases">
        <title>Whole genome of Aphis craccivora.</title>
        <authorList>
            <person name="Voronova N.V."/>
            <person name="Shulinski R.S."/>
            <person name="Bandarenka Y.V."/>
            <person name="Zhorov D.G."/>
            <person name="Warner D."/>
        </authorList>
    </citation>
    <scope>NUCLEOTIDE SEQUENCE [LARGE SCALE GENOMIC DNA]</scope>
    <source>
        <strain evidence="3">180601</strain>
        <tissue evidence="3">Whole Body</tissue>
    </source>
</reference>
<comment type="caution">
    <text evidence="3">The sequence shown here is derived from an EMBL/GenBank/DDBJ whole genome shotgun (WGS) entry which is preliminary data.</text>
</comment>
<evidence type="ECO:0000313" key="3">
    <source>
        <dbReference type="EMBL" id="KAF0768330.1"/>
    </source>
</evidence>
<keyword evidence="4" id="KW-1185">Reference proteome</keyword>
<proteinExistence type="predicted"/>
<feature type="chain" id="PRO_5026300542" evidence="2">
    <location>
        <begin position="19"/>
        <end position="113"/>
    </location>
</feature>
<feature type="region of interest" description="Disordered" evidence="1">
    <location>
        <begin position="19"/>
        <end position="38"/>
    </location>
</feature>
<name>A0A6G0ZCM6_APHCR</name>
<keyword evidence="3" id="KW-0675">Receptor</keyword>
<feature type="signal peptide" evidence="2">
    <location>
        <begin position="1"/>
        <end position="18"/>
    </location>
</feature>
<dbReference type="Proteomes" id="UP000478052">
    <property type="component" value="Unassembled WGS sequence"/>
</dbReference>
<dbReference type="EMBL" id="VUJU01000792">
    <property type="protein sequence ID" value="KAF0768330.1"/>
    <property type="molecule type" value="Genomic_DNA"/>
</dbReference>
<sequence length="113" mass="13411">MLLCRLKIFIGLFEIVESKKPSDEEDSSQKYSRMEDDNIQDKERFASFYSNNKLGMLSLTLFKEKKRIVIASLNKEPGTFLIYFPRLFNTVSNFIINIQMLELIEIMRLIKYQ</sequence>
<accession>A0A6G0ZCM6</accession>
<evidence type="ECO:0000313" key="4">
    <source>
        <dbReference type="Proteomes" id="UP000478052"/>
    </source>
</evidence>
<keyword evidence="2" id="KW-0732">Signal</keyword>